<gene>
    <name evidence="2" type="ORF">DNG_09283</name>
</gene>
<comment type="caution">
    <text evidence="2">The sequence shown here is derived from an EMBL/GenBank/DDBJ whole genome shotgun (WGS) entry which is preliminary data.</text>
</comment>
<name>A0AAE8N7H1_9PEZI</name>
<dbReference type="Pfam" id="PF03992">
    <property type="entry name" value="ABM"/>
    <property type="match status" value="1"/>
</dbReference>
<dbReference type="InterPro" id="IPR007138">
    <property type="entry name" value="ABM_dom"/>
</dbReference>
<dbReference type="EMBL" id="ONZQ02000016">
    <property type="protein sequence ID" value="SPO06593.1"/>
    <property type="molecule type" value="Genomic_DNA"/>
</dbReference>
<feature type="domain" description="ABM" evidence="1">
    <location>
        <begin position="60"/>
        <end position="135"/>
    </location>
</feature>
<organism evidence="2 3">
    <name type="scientific">Cephalotrichum gorgonifer</name>
    <dbReference type="NCBI Taxonomy" id="2041049"/>
    <lineage>
        <taxon>Eukaryota</taxon>
        <taxon>Fungi</taxon>
        <taxon>Dikarya</taxon>
        <taxon>Ascomycota</taxon>
        <taxon>Pezizomycotina</taxon>
        <taxon>Sordariomycetes</taxon>
        <taxon>Hypocreomycetidae</taxon>
        <taxon>Microascales</taxon>
        <taxon>Microascaceae</taxon>
        <taxon>Cephalotrichum</taxon>
    </lineage>
</organism>
<protein>
    <recommendedName>
        <fullName evidence="1">ABM domain-containing protein</fullName>
    </recommendedName>
</protein>
<dbReference type="AlphaFoldDB" id="A0AAE8N7H1"/>
<dbReference type="Gene3D" id="3.30.70.100">
    <property type="match status" value="1"/>
</dbReference>
<proteinExistence type="predicted"/>
<reference evidence="2" key="1">
    <citation type="submission" date="2018-03" db="EMBL/GenBank/DDBJ databases">
        <authorList>
            <person name="Guldener U."/>
        </authorList>
    </citation>
    <scope>NUCLEOTIDE SEQUENCE</scope>
</reference>
<evidence type="ECO:0000259" key="1">
    <source>
        <dbReference type="Pfam" id="PF03992"/>
    </source>
</evidence>
<accession>A0AAE8N7H1</accession>
<keyword evidence="3" id="KW-1185">Reference proteome</keyword>
<evidence type="ECO:0000313" key="3">
    <source>
        <dbReference type="Proteomes" id="UP001187682"/>
    </source>
</evidence>
<dbReference type="PANTHER" id="PTHR40624:SF1">
    <property type="entry name" value="BIOSYNTHESIS MONOOXYGENASE, PUTATIVE (AFU_ORTHOLOGUE AFUA_1G12025)-RELATED"/>
    <property type="match status" value="1"/>
</dbReference>
<dbReference type="PANTHER" id="PTHR40624">
    <property type="entry name" value="BIOSYNTHESIS MONOOXYGENASE, PUTATIVE (AFU_ORTHOLOGUE AFUA_1G12025)-RELATED"/>
    <property type="match status" value="1"/>
</dbReference>
<sequence length="161" mass="18344">MSRYADQAALTHHMGQPYVQKLLEWTQSGTLANAPEVSALDQLEGFEFARSEVSTHPDPLLVFTELEYKPGGAETILPYWRAVFEKTQNDEPGALLWQLAKNTNNPDKLFVLHVYESRDYLMTVHASSKELKECQSFGENIQTGMKLRFLKIQGGFLYKSE</sequence>
<dbReference type="SUPFAM" id="SSF54909">
    <property type="entry name" value="Dimeric alpha+beta barrel"/>
    <property type="match status" value="1"/>
</dbReference>
<dbReference type="Proteomes" id="UP001187682">
    <property type="component" value="Unassembled WGS sequence"/>
</dbReference>
<evidence type="ECO:0000313" key="2">
    <source>
        <dbReference type="EMBL" id="SPO06593.1"/>
    </source>
</evidence>
<dbReference type="InterPro" id="IPR011008">
    <property type="entry name" value="Dimeric_a/b-barrel"/>
</dbReference>